<keyword evidence="1" id="KW-0812">Transmembrane</keyword>
<accession>A0ABX1XXJ4</accession>
<gene>
    <name evidence="2" type="ORF">GC098_13960</name>
</gene>
<evidence type="ECO:0000313" key="2">
    <source>
        <dbReference type="EMBL" id="NOU72518.1"/>
    </source>
</evidence>
<dbReference type="EMBL" id="WHOA01000094">
    <property type="protein sequence ID" value="NOU72518.1"/>
    <property type="molecule type" value="Genomic_DNA"/>
</dbReference>
<organism evidence="2 3">
    <name type="scientific">Paenibacillus phytorum</name>
    <dbReference type="NCBI Taxonomy" id="2654977"/>
    <lineage>
        <taxon>Bacteria</taxon>
        <taxon>Bacillati</taxon>
        <taxon>Bacillota</taxon>
        <taxon>Bacilli</taxon>
        <taxon>Bacillales</taxon>
        <taxon>Paenibacillaceae</taxon>
        <taxon>Paenibacillus</taxon>
    </lineage>
</organism>
<feature type="transmembrane region" description="Helical" evidence="1">
    <location>
        <begin position="40"/>
        <end position="57"/>
    </location>
</feature>
<keyword evidence="1" id="KW-0472">Membrane</keyword>
<dbReference type="Proteomes" id="UP000616779">
    <property type="component" value="Unassembled WGS sequence"/>
</dbReference>
<evidence type="ECO:0000313" key="3">
    <source>
        <dbReference type="Proteomes" id="UP000616779"/>
    </source>
</evidence>
<feature type="transmembrane region" description="Helical" evidence="1">
    <location>
        <begin position="9"/>
        <end position="28"/>
    </location>
</feature>
<reference evidence="2 3" key="1">
    <citation type="submission" date="2019-10" db="EMBL/GenBank/DDBJ databases">
        <title>Description of Paenibacillus terrestris sp. nov.</title>
        <authorList>
            <person name="Carlier A."/>
            <person name="Qi S."/>
        </authorList>
    </citation>
    <scope>NUCLEOTIDE SEQUENCE [LARGE SCALE GENOMIC DNA]</scope>
    <source>
        <strain evidence="2 3">LMG 31458</strain>
    </source>
</reference>
<keyword evidence="3" id="KW-1185">Reference proteome</keyword>
<dbReference type="InterPro" id="IPR058534">
    <property type="entry name" value="YjdF"/>
</dbReference>
<protein>
    <submittedName>
        <fullName evidence="2">DUF2238 domain-containing protein</fullName>
    </submittedName>
</protein>
<evidence type="ECO:0000256" key="1">
    <source>
        <dbReference type="SAM" id="Phobius"/>
    </source>
</evidence>
<name>A0ABX1XXJ4_9BACL</name>
<dbReference type="PIRSF" id="PIRSF020606">
    <property type="entry name" value="UCP020606"/>
    <property type="match status" value="1"/>
</dbReference>
<sequence length="212" mass="24689">MQTISFTKNWFLQLMIVLYVGLWIWLAVEPYSRYDWVLENLLIWAALIGLVSTYKFFSFTNLSYAWIALFLMLHTFGAHYSYNENWVDVWLKLIFHSERDHYDRLVHFSFGLLLAYPIREAMSAWTRLGSKWLYVITCVIVLAMGAFYELIEMWVALLVAPEIGTLFLGTQGDPWDTHHDMELALYGAVISMVVTAVWRKVRVGSKAKKAGI</sequence>
<dbReference type="RefSeq" id="WP_171643806.1">
    <property type="nucleotide sequence ID" value="NZ_WHOA01000094.1"/>
</dbReference>
<feature type="transmembrane region" description="Helical" evidence="1">
    <location>
        <begin position="183"/>
        <end position="201"/>
    </location>
</feature>
<dbReference type="Pfam" id="PF09997">
    <property type="entry name" value="DUF2238"/>
    <property type="match status" value="1"/>
</dbReference>
<dbReference type="InterPro" id="IPR014509">
    <property type="entry name" value="YjdF-like"/>
</dbReference>
<feature type="transmembrane region" description="Helical" evidence="1">
    <location>
        <begin position="131"/>
        <end position="151"/>
    </location>
</feature>
<proteinExistence type="predicted"/>
<comment type="caution">
    <text evidence="2">The sequence shown here is derived from an EMBL/GenBank/DDBJ whole genome shotgun (WGS) entry which is preliminary data.</text>
</comment>
<keyword evidence="1" id="KW-1133">Transmembrane helix</keyword>